<evidence type="ECO:0000313" key="1">
    <source>
        <dbReference type="EMBL" id="EMG36610.1"/>
    </source>
</evidence>
<name>M5PRC1_DESAF</name>
<reference evidence="1 2" key="1">
    <citation type="journal article" date="2013" name="Genome Announc.">
        <title>Draft Genome Sequence for Desulfovibrio africanus Strain PCS.</title>
        <authorList>
            <person name="Brown S.D."/>
            <person name="Utturkar S.M."/>
            <person name="Arkin A.P."/>
            <person name="Deutschbauer A.M."/>
            <person name="Elias D.A."/>
            <person name="Hazen T.C."/>
            <person name="Chakraborty R."/>
        </authorList>
    </citation>
    <scope>NUCLEOTIDE SEQUENCE [LARGE SCALE GENOMIC DNA]</scope>
    <source>
        <strain evidence="1 2">PCS</strain>
    </source>
</reference>
<dbReference type="PATRIC" id="fig|1262666.3.peg.2662"/>
<dbReference type="EMBL" id="AOSV01000029">
    <property type="protein sequence ID" value="EMG36610.1"/>
    <property type="molecule type" value="Genomic_DNA"/>
</dbReference>
<dbReference type="RefSeq" id="WP_005987877.1">
    <property type="nucleotide sequence ID" value="NZ_AOSV01000029.1"/>
</dbReference>
<gene>
    <name evidence="1" type="ORF">PCS_02622</name>
</gene>
<dbReference type="GO" id="GO:0019068">
    <property type="term" value="P:virion assembly"/>
    <property type="evidence" value="ECO:0007669"/>
    <property type="project" value="InterPro"/>
</dbReference>
<dbReference type="AlphaFoldDB" id="M5PRC1"/>
<sequence length="98" mass="10485">MTLDAELRRARDVLFAMDGRPATYGGTELTVLVGGRGQTLEQDPAIVVGDMDIQVKVEDMPNPRRGDAVVIEGRAYRVAGSPSGDGLTWALTLNKDLG</sequence>
<accession>M5PRC1</accession>
<dbReference type="Pfam" id="PF05354">
    <property type="entry name" value="Phage_attach"/>
    <property type="match status" value="1"/>
</dbReference>
<proteinExistence type="predicted"/>
<dbReference type="InterPro" id="IPR008018">
    <property type="entry name" value="Phage_tail_attach_FII"/>
</dbReference>
<comment type="caution">
    <text evidence="1">The sequence shown here is derived from an EMBL/GenBank/DDBJ whole genome shotgun (WGS) entry which is preliminary data.</text>
</comment>
<evidence type="ECO:0000313" key="2">
    <source>
        <dbReference type="Proteomes" id="UP000011922"/>
    </source>
</evidence>
<dbReference type="Proteomes" id="UP000011922">
    <property type="component" value="Unassembled WGS sequence"/>
</dbReference>
<protein>
    <submittedName>
        <fullName evidence="1">Uncharacterized protein</fullName>
    </submittedName>
</protein>
<organism evidence="1 2">
    <name type="scientific">Desulfocurvibacter africanus PCS</name>
    <dbReference type="NCBI Taxonomy" id="1262666"/>
    <lineage>
        <taxon>Bacteria</taxon>
        <taxon>Pseudomonadati</taxon>
        <taxon>Thermodesulfobacteriota</taxon>
        <taxon>Desulfovibrionia</taxon>
        <taxon>Desulfovibrionales</taxon>
        <taxon>Desulfovibrionaceae</taxon>
        <taxon>Desulfocurvibacter</taxon>
    </lineage>
</organism>